<proteinExistence type="predicted"/>
<protein>
    <recommendedName>
        <fullName evidence="3">PepSY domain-containing protein</fullName>
    </recommendedName>
</protein>
<evidence type="ECO:0000313" key="2">
    <source>
        <dbReference type="Proteomes" id="UP001580430"/>
    </source>
</evidence>
<sequence>MAVDREQLQHILKKANQRARQQAKQSGASVYYIKDNKRIREDADGNKFEIIFDSQGKRTERKCFE</sequence>
<comment type="caution">
    <text evidence="1">The sequence shown here is derived from an EMBL/GenBank/DDBJ whole genome shotgun (WGS) entry which is preliminary data.</text>
</comment>
<evidence type="ECO:0008006" key="3">
    <source>
        <dbReference type="Google" id="ProtNLM"/>
    </source>
</evidence>
<keyword evidence="2" id="KW-1185">Reference proteome</keyword>
<reference evidence="1 2" key="1">
    <citation type="submission" date="2024-09" db="EMBL/GenBank/DDBJ databases">
        <title>Paenibacillus zeirhizospherea sp. nov., isolated from surface of the maize (Zea mays) roots in a horticulture field, Hungary.</title>
        <authorList>
            <person name="Marton D."/>
            <person name="Farkas M."/>
            <person name="Bedics A."/>
            <person name="Toth E."/>
            <person name="Tancsics A."/>
            <person name="Boka K."/>
            <person name="Marati G."/>
            <person name="Kriszt B."/>
            <person name="Cserhati M."/>
        </authorList>
    </citation>
    <scope>NUCLEOTIDE SEQUENCE [LARGE SCALE GENOMIC DNA]</scope>
    <source>
        <strain evidence="1 2">JCM 18446</strain>
    </source>
</reference>
<evidence type="ECO:0000313" key="1">
    <source>
        <dbReference type="EMBL" id="MFB5761960.1"/>
    </source>
</evidence>
<name>A0ABV5C3M5_9BACL</name>
<dbReference type="EMBL" id="JBHIRY010000016">
    <property type="protein sequence ID" value="MFB5761960.1"/>
    <property type="molecule type" value="Genomic_DNA"/>
</dbReference>
<dbReference type="RefSeq" id="WP_375521081.1">
    <property type="nucleotide sequence ID" value="NZ_JBHIRY010000016.1"/>
</dbReference>
<gene>
    <name evidence="1" type="ORF">ACE5LO_16350</name>
</gene>
<accession>A0ABV5C3M5</accession>
<organism evidence="1 2">
    <name type="scientific">Paenibacillus medicaginis</name>
    <dbReference type="NCBI Taxonomy" id="1470560"/>
    <lineage>
        <taxon>Bacteria</taxon>
        <taxon>Bacillati</taxon>
        <taxon>Bacillota</taxon>
        <taxon>Bacilli</taxon>
        <taxon>Bacillales</taxon>
        <taxon>Paenibacillaceae</taxon>
        <taxon>Paenibacillus</taxon>
    </lineage>
</organism>
<dbReference type="Proteomes" id="UP001580430">
    <property type="component" value="Unassembled WGS sequence"/>
</dbReference>